<dbReference type="InterPro" id="IPR037925">
    <property type="entry name" value="FlgE/F/G-like"/>
</dbReference>
<keyword evidence="7" id="KW-1185">Reference proteome</keyword>
<keyword evidence="6" id="KW-0969">Cilium</keyword>
<dbReference type="InterPro" id="IPR053967">
    <property type="entry name" value="LlgE_F_G-like_D1"/>
</dbReference>
<feature type="domain" description="Flagellar basal-body/hook protein C-terminal" evidence="4">
    <location>
        <begin position="216"/>
        <end position="260"/>
    </location>
</feature>
<evidence type="ECO:0000256" key="2">
    <source>
        <dbReference type="RuleBase" id="RU362116"/>
    </source>
</evidence>
<organism evidence="6 7">
    <name type="scientific">Clostridium aciditolerans</name>
    <dbReference type="NCBI Taxonomy" id="339861"/>
    <lineage>
        <taxon>Bacteria</taxon>
        <taxon>Bacillati</taxon>
        <taxon>Bacillota</taxon>
        <taxon>Clostridia</taxon>
        <taxon>Eubacteriales</taxon>
        <taxon>Clostridiaceae</taxon>
        <taxon>Clostridium</taxon>
    </lineage>
</organism>
<evidence type="ECO:0000313" key="7">
    <source>
        <dbReference type="Proteomes" id="UP000622687"/>
    </source>
</evidence>
<accession>A0A934M6K0</accession>
<sequence length="263" mass="29153">MVLRSIWTGRSAMNAQQQKLDSISNNIANVNTVGYKREDVSFQDLVYESLKRKGYPTNDNQNSILNGTGVKAGNWIRDIEQGNLRSTDSKTDFAIDGEGYFRVTLPDGSKGYERAGSFNINSNGELVDKSGNRLDIEFTEDGQNLLSEGVGFTNDNFSVKEDGEIYLNHNNDSVHYGKINLYSTVSQESLNPIGQNLYTLNQGAQMNGTTKANILQGFVEDSNVDVGKELTDMIVAQRAFEMGSRALKTGDEMWGMINNMKGR</sequence>
<dbReference type="NCBIfam" id="TIGR03506">
    <property type="entry name" value="FlgEFG_subfam"/>
    <property type="match status" value="1"/>
</dbReference>
<keyword evidence="6" id="KW-0282">Flagellum</keyword>
<comment type="subcellular location">
    <subcellularLocation>
        <location evidence="2">Bacterial flagellum basal body</location>
    </subcellularLocation>
</comment>
<dbReference type="InterPro" id="IPR019776">
    <property type="entry name" value="Flagellar_basal_body_rod_CS"/>
</dbReference>
<evidence type="ECO:0000256" key="1">
    <source>
        <dbReference type="ARBA" id="ARBA00009677"/>
    </source>
</evidence>
<dbReference type="AlphaFoldDB" id="A0A934M6K0"/>
<dbReference type="GO" id="GO:0009425">
    <property type="term" value="C:bacterial-type flagellum basal body"/>
    <property type="evidence" value="ECO:0007669"/>
    <property type="project" value="UniProtKB-SubCell"/>
</dbReference>
<dbReference type="InterPro" id="IPR020013">
    <property type="entry name" value="Flagellar_FlgE/F/G"/>
</dbReference>
<feature type="domain" description="Flagellar basal body rod protein N-terminal" evidence="3">
    <location>
        <begin position="8"/>
        <end position="36"/>
    </location>
</feature>
<dbReference type="EMBL" id="JAEEGB010000010">
    <property type="protein sequence ID" value="MBI6873106.1"/>
    <property type="molecule type" value="Genomic_DNA"/>
</dbReference>
<evidence type="ECO:0000259" key="5">
    <source>
        <dbReference type="Pfam" id="PF22692"/>
    </source>
</evidence>
<name>A0A934M6K0_9CLOT</name>
<dbReference type="PROSITE" id="PS00588">
    <property type="entry name" value="FLAGELLA_BB_ROD"/>
    <property type="match status" value="1"/>
</dbReference>
<comment type="caution">
    <text evidence="6">The sequence shown here is derived from an EMBL/GenBank/DDBJ whole genome shotgun (WGS) entry which is preliminary data.</text>
</comment>
<dbReference type="GO" id="GO:0071978">
    <property type="term" value="P:bacterial-type flagellum-dependent swarming motility"/>
    <property type="evidence" value="ECO:0007669"/>
    <property type="project" value="TreeGrafter"/>
</dbReference>
<dbReference type="InterPro" id="IPR001444">
    <property type="entry name" value="Flag_bb_rod_N"/>
</dbReference>
<dbReference type="SUPFAM" id="SSF117143">
    <property type="entry name" value="Flagellar hook protein flgE"/>
    <property type="match status" value="1"/>
</dbReference>
<evidence type="ECO:0000313" key="6">
    <source>
        <dbReference type="EMBL" id="MBI6873106.1"/>
    </source>
</evidence>
<dbReference type="Pfam" id="PF06429">
    <property type="entry name" value="Flg_bbr_C"/>
    <property type="match status" value="1"/>
</dbReference>
<keyword evidence="2" id="KW-0975">Bacterial flagellum</keyword>
<reference evidence="6" key="1">
    <citation type="submission" date="2020-12" db="EMBL/GenBank/DDBJ databases">
        <title>Clostridium thailandense sp. nov., a novel acetogenic bacterium isolated from peat land soil in Thailand.</title>
        <authorList>
            <person name="Chaikitkaew S."/>
            <person name="Birkeland N.K."/>
        </authorList>
    </citation>
    <scope>NUCLEOTIDE SEQUENCE</scope>
    <source>
        <strain evidence="6">DSM 17425</strain>
    </source>
</reference>
<evidence type="ECO:0000259" key="3">
    <source>
        <dbReference type="Pfam" id="PF00460"/>
    </source>
</evidence>
<gene>
    <name evidence="6" type="primary">flgG</name>
    <name evidence="6" type="ORF">I6U51_10365</name>
</gene>
<evidence type="ECO:0000259" key="4">
    <source>
        <dbReference type="Pfam" id="PF06429"/>
    </source>
</evidence>
<dbReference type="Pfam" id="PF00460">
    <property type="entry name" value="Flg_bb_rod"/>
    <property type="match status" value="1"/>
</dbReference>
<dbReference type="Pfam" id="PF22692">
    <property type="entry name" value="LlgE_F_G_D1"/>
    <property type="match status" value="1"/>
</dbReference>
<dbReference type="InterPro" id="IPR010930">
    <property type="entry name" value="Flg_bb/hook_C_dom"/>
</dbReference>
<keyword evidence="6" id="KW-0966">Cell projection</keyword>
<comment type="similarity">
    <text evidence="1 2">Belongs to the flagella basal body rod proteins family.</text>
</comment>
<dbReference type="RefSeq" id="WP_211142574.1">
    <property type="nucleotide sequence ID" value="NZ_JAEEGB010000010.1"/>
</dbReference>
<dbReference type="PANTHER" id="PTHR30435">
    <property type="entry name" value="FLAGELLAR PROTEIN"/>
    <property type="match status" value="1"/>
</dbReference>
<dbReference type="Proteomes" id="UP000622687">
    <property type="component" value="Unassembled WGS sequence"/>
</dbReference>
<proteinExistence type="inferred from homology"/>
<feature type="domain" description="Flagellar hook protein FlgE/F/G-like D1" evidence="5">
    <location>
        <begin position="94"/>
        <end position="166"/>
    </location>
</feature>
<protein>
    <submittedName>
        <fullName evidence="6">Flagellar basal body rod protein FlgG</fullName>
    </submittedName>
</protein>
<dbReference type="PANTHER" id="PTHR30435:SF19">
    <property type="entry name" value="FLAGELLAR BASAL-BODY ROD PROTEIN FLGG"/>
    <property type="match status" value="1"/>
</dbReference>